<protein>
    <submittedName>
        <fullName evidence="1">Uncharacterized protein</fullName>
    </submittedName>
</protein>
<sequence>MKSAYELAMEKLQDEAPVPKLTDEQKAEIAELDNLYQSKLAEREVFLGGKTEEAKLAGDLEAHQQLERELTSDRKTIAAELEEKKEAVRNR</sequence>
<reference evidence="1" key="1">
    <citation type="submission" date="2018-05" db="EMBL/GenBank/DDBJ databases">
        <authorList>
            <person name="Lanie J.A."/>
            <person name="Ng W.-L."/>
            <person name="Kazmierczak K.M."/>
            <person name="Andrzejewski T.M."/>
            <person name="Davidsen T.M."/>
            <person name="Wayne K.J."/>
            <person name="Tettelin H."/>
            <person name="Glass J.I."/>
            <person name="Rusch D."/>
            <person name="Podicherti R."/>
            <person name="Tsui H.-C.T."/>
            <person name="Winkler M.E."/>
        </authorList>
    </citation>
    <scope>NUCLEOTIDE SEQUENCE</scope>
</reference>
<gene>
    <name evidence="1" type="ORF">METZ01_LOCUS141922</name>
</gene>
<name>A0A381ZIB4_9ZZZZ</name>
<dbReference type="EMBL" id="UINC01021469">
    <property type="protein sequence ID" value="SVA89068.1"/>
    <property type="molecule type" value="Genomic_DNA"/>
</dbReference>
<organism evidence="1">
    <name type="scientific">marine metagenome</name>
    <dbReference type="NCBI Taxonomy" id="408172"/>
    <lineage>
        <taxon>unclassified sequences</taxon>
        <taxon>metagenomes</taxon>
        <taxon>ecological metagenomes</taxon>
    </lineage>
</organism>
<accession>A0A381ZIB4</accession>
<proteinExistence type="predicted"/>
<evidence type="ECO:0000313" key="1">
    <source>
        <dbReference type="EMBL" id="SVA89068.1"/>
    </source>
</evidence>
<dbReference type="AlphaFoldDB" id="A0A381ZIB4"/>